<evidence type="ECO:0000256" key="6">
    <source>
        <dbReference type="RuleBase" id="RU004320"/>
    </source>
</evidence>
<dbReference type="PANTHER" id="PTHR17224:SF1">
    <property type="entry name" value="PEPTIDYL-TRNA HYDROLASE"/>
    <property type="match status" value="1"/>
</dbReference>
<dbReference type="PANTHER" id="PTHR17224">
    <property type="entry name" value="PEPTIDYL-TRNA HYDROLASE"/>
    <property type="match status" value="1"/>
</dbReference>
<evidence type="ECO:0000313" key="8">
    <source>
        <dbReference type="Proteomes" id="UP000708148"/>
    </source>
</evidence>
<dbReference type="FunFam" id="3.40.50.1470:FF:000001">
    <property type="entry name" value="Peptidyl-tRNA hydrolase"/>
    <property type="match status" value="1"/>
</dbReference>
<comment type="similarity">
    <text evidence="5 6">Belongs to the PTH family.</text>
</comment>
<organism evidence="7 8">
    <name type="scientific">Ostreobium quekettii</name>
    <dbReference type="NCBI Taxonomy" id="121088"/>
    <lineage>
        <taxon>Eukaryota</taxon>
        <taxon>Viridiplantae</taxon>
        <taxon>Chlorophyta</taxon>
        <taxon>core chlorophytes</taxon>
        <taxon>Ulvophyceae</taxon>
        <taxon>TCBD clade</taxon>
        <taxon>Bryopsidales</taxon>
        <taxon>Ostreobineae</taxon>
        <taxon>Ostreobiaceae</taxon>
        <taxon>Ostreobium</taxon>
    </lineage>
</organism>
<dbReference type="GO" id="GO:0004045">
    <property type="term" value="F:peptidyl-tRNA hydrolase activity"/>
    <property type="evidence" value="ECO:0007669"/>
    <property type="project" value="UniProtKB-EC"/>
</dbReference>
<dbReference type="HAMAP" id="MF_00083">
    <property type="entry name" value="Pept_tRNA_hydro_bact"/>
    <property type="match status" value="1"/>
</dbReference>
<evidence type="ECO:0000256" key="5">
    <source>
        <dbReference type="ARBA" id="ARBA00038063"/>
    </source>
</evidence>
<dbReference type="Gene3D" id="3.40.50.1470">
    <property type="entry name" value="Peptidyl-tRNA hydrolase"/>
    <property type="match status" value="1"/>
</dbReference>
<evidence type="ECO:0000256" key="2">
    <source>
        <dbReference type="ARBA" id="ARBA00022555"/>
    </source>
</evidence>
<dbReference type="GO" id="GO:0000049">
    <property type="term" value="F:tRNA binding"/>
    <property type="evidence" value="ECO:0007669"/>
    <property type="project" value="UniProtKB-KW"/>
</dbReference>
<evidence type="ECO:0000313" key="7">
    <source>
        <dbReference type="EMBL" id="CAD7702582.1"/>
    </source>
</evidence>
<dbReference type="SUPFAM" id="SSF53178">
    <property type="entry name" value="Peptidyl-tRNA hydrolase-like"/>
    <property type="match status" value="1"/>
</dbReference>
<comment type="caution">
    <text evidence="7">The sequence shown here is derived from an EMBL/GenBank/DDBJ whole genome shotgun (WGS) entry which is preliminary data.</text>
</comment>
<evidence type="ECO:0000256" key="4">
    <source>
        <dbReference type="ARBA" id="ARBA00022884"/>
    </source>
</evidence>
<accession>A0A8S1J902</accession>
<reference evidence="7" key="1">
    <citation type="submission" date="2020-12" db="EMBL/GenBank/DDBJ databases">
        <authorList>
            <person name="Iha C."/>
        </authorList>
    </citation>
    <scope>NUCLEOTIDE SEQUENCE</scope>
</reference>
<dbReference type="InterPro" id="IPR036416">
    <property type="entry name" value="Pept_tRNA_hydro_sf"/>
</dbReference>
<dbReference type="OrthoDB" id="1711136at2759"/>
<gene>
    <name evidence="7" type="ORF">OSTQU699_LOCUS7939</name>
</gene>
<dbReference type="CDD" id="cd00462">
    <property type="entry name" value="PTH"/>
    <property type="match status" value="1"/>
</dbReference>
<dbReference type="Proteomes" id="UP000708148">
    <property type="component" value="Unassembled WGS sequence"/>
</dbReference>
<keyword evidence="2" id="KW-0820">tRNA-binding</keyword>
<dbReference type="Pfam" id="PF01195">
    <property type="entry name" value="Pept_tRNA_hydro"/>
    <property type="match status" value="1"/>
</dbReference>
<evidence type="ECO:0000256" key="3">
    <source>
        <dbReference type="ARBA" id="ARBA00022801"/>
    </source>
</evidence>
<dbReference type="InterPro" id="IPR001328">
    <property type="entry name" value="Pept_tRNA_hydro"/>
</dbReference>
<sequence length="270" mass="28315">MRPARPAARLPMPPLRDCPTGCGCAALLRACCSKLQSLVAAPRRSPWPIARDASSASTCVAARGIAAGLGRPEAAAGAGKGDGEVMVVGLGNPGPKYADTRHNVGFMIIDELARQEGIPVSKTEHNALVGRAMMCGRKVLLAKPKTFMNNSGKAVAALSKYYKISSDRILVIFDDLDLPTATVRLRASGGTGGHNGMKSIVAQIGTKEFPRLKIGIGRPSGRKEVVNHVLEPFGNDEKAEISIAIKEAADVVRAVLSVGVMKAVSGVRSR</sequence>
<dbReference type="PROSITE" id="PS01195">
    <property type="entry name" value="PEPT_TRNA_HYDROL_1"/>
    <property type="match status" value="1"/>
</dbReference>
<keyword evidence="4" id="KW-0694">RNA-binding</keyword>
<dbReference type="PROSITE" id="PS01196">
    <property type="entry name" value="PEPT_TRNA_HYDROL_2"/>
    <property type="match status" value="1"/>
</dbReference>
<proteinExistence type="inferred from homology"/>
<evidence type="ECO:0000256" key="1">
    <source>
        <dbReference type="ARBA" id="ARBA00013260"/>
    </source>
</evidence>
<dbReference type="InterPro" id="IPR018171">
    <property type="entry name" value="Pept_tRNA_hydro_CS"/>
</dbReference>
<dbReference type="EMBL" id="CAJHUC010001879">
    <property type="protein sequence ID" value="CAD7702582.1"/>
    <property type="molecule type" value="Genomic_DNA"/>
</dbReference>
<keyword evidence="3" id="KW-0378">Hydrolase</keyword>
<name>A0A8S1J902_9CHLO</name>
<dbReference type="AlphaFoldDB" id="A0A8S1J902"/>
<dbReference type="NCBIfam" id="TIGR00447">
    <property type="entry name" value="pth"/>
    <property type="match status" value="1"/>
</dbReference>
<protein>
    <recommendedName>
        <fullName evidence="1">peptidyl-tRNA hydrolase</fullName>
        <ecNumber evidence="1">3.1.1.29</ecNumber>
    </recommendedName>
</protein>
<dbReference type="EC" id="3.1.1.29" evidence="1"/>
<keyword evidence="8" id="KW-1185">Reference proteome</keyword>